<sequence length="66" mass="7053">MGRRCSVHAGLMEKRFHGCTATVEQFHAVGPSLAGMVTLNSSQNEQLMPAAIAMILLPCAKMRVGP</sequence>
<dbReference type="EMBL" id="LT670817">
    <property type="protein sequence ID" value="SHH94383.1"/>
    <property type="molecule type" value="Genomic_DNA"/>
</dbReference>
<evidence type="ECO:0000313" key="2">
    <source>
        <dbReference type="Proteomes" id="UP000189796"/>
    </source>
</evidence>
<accession>A0A1M5X599</accession>
<protein>
    <submittedName>
        <fullName evidence="1">Uncharacterized protein</fullName>
    </submittedName>
</protein>
<gene>
    <name evidence="1" type="ORF">SAMN05443248_6991</name>
</gene>
<name>A0A1M5X599_9BRAD</name>
<reference evidence="1 2" key="1">
    <citation type="submission" date="2016-11" db="EMBL/GenBank/DDBJ databases">
        <authorList>
            <person name="Jaros S."/>
            <person name="Januszkiewicz K."/>
            <person name="Wedrychowicz H."/>
        </authorList>
    </citation>
    <scope>NUCLEOTIDE SEQUENCE [LARGE SCALE GENOMIC DNA]</scope>
    <source>
        <strain evidence="1 2">GAS138</strain>
    </source>
</reference>
<proteinExistence type="predicted"/>
<organism evidence="1 2">
    <name type="scientific">Bradyrhizobium erythrophlei</name>
    <dbReference type="NCBI Taxonomy" id="1437360"/>
    <lineage>
        <taxon>Bacteria</taxon>
        <taxon>Pseudomonadati</taxon>
        <taxon>Pseudomonadota</taxon>
        <taxon>Alphaproteobacteria</taxon>
        <taxon>Hyphomicrobiales</taxon>
        <taxon>Nitrobacteraceae</taxon>
        <taxon>Bradyrhizobium</taxon>
    </lineage>
</organism>
<evidence type="ECO:0000313" key="1">
    <source>
        <dbReference type="EMBL" id="SHH94383.1"/>
    </source>
</evidence>
<dbReference type="AlphaFoldDB" id="A0A1M5X599"/>
<dbReference type="Proteomes" id="UP000189796">
    <property type="component" value="Chromosome I"/>
</dbReference>